<dbReference type="InterPro" id="IPR009075">
    <property type="entry name" value="AcylCo_DH/oxidase_C"/>
</dbReference>
<gene>
    <name evidence="9" type="ORF">PS9374_05579</name>
</gene>
<sequence length="364" mass="36685">MKFVLDAGQRLFGETLHKLLAGADTPAVIRARACGDPEPCRALWRSLAGAGVLAPVVPEAAGGAGPLPVELVTAFHELGRHAAPGPLAETAAAAELLARLGRSPGDGSGGGPPAGRSPGDGPPTGGPGDELGGGPGGDGLAAEWLPRIAEGTAAVSLVLPPAVPYALDADLADAVWVVDGDRLCEAVPGAARSSLDPARRLSPVAAGTVLASGPAVRAAAEAACDLGTLACAAQLAGLGRRLLEATVEYAVARHQFGQPIGAFQAVKHRLADTLVGLEYARPLVYGAALAYGSPDFPRDVSAAKAAASEAAYAAARTALQVHGAIGYTDEYDLGLWIRRARALHTAWGSPALHRARVVAALTRG</sequence>
<dbReference type="GO" id="GO:0003995">
    <property type="term" value="F:acyl-CoA dehydrogenase activity"/>
    <property type="evidence" value="ECO:0007669"/>
    <property type="project" value="TreeGrafter"/>
</dbReference>
<dbReference type="AlphaFoldDB" id="A0A171DLV9"/>
<feature type="region of interest" description="Disordered" evidence="6">
    <location>
        <begin position="100"/>
        <end position="141"/>
    </location>
</feature>
<dbReference type="RefSeq" id="WP_068901696.1">
    <property type="nucleotide sequence ID" value="NZ_BDCX01000015.1"/>
</dbReference>
<dbReference type="InterPro" id="IPR013786">
    <property type="entry name" value="AcylCoA_DH/ox_N"/>
</dbReference>
<protein>
    <submittedName>
        <fullName evidence="9">Acyl-CoA dehydrogenase</fullName>
    </submittedName>
</protein>
<evidence type="ECO:0000256" key="4">
    <source>
        <dbReference type="ARBA" id="ARBA00022827"/>
    </source>
</evidence>
<keyword evidence="5" id="KW-0560">Oxidoreductase</keyword>
<feature type="domain" description="Acyl-CoA dehydrogenase/oxidase C-terminal" evidence="7">
    <location>
        <begin position="223"/>
        <end position="361"/>
    </location>
</feature>
<dbReference type="Pfam" id="PF00441">
    <property type="entry name" value="Acyl-CoA_dh_1"/>
    <property type="match status" value="1"/>
</dbReference>
<comment type="cofactor">
    <cofactor evidence="1">
        <name>FAD</name>
        <dbReference type="ChEBI" id="CHEBI:57692"/>
    </cofactor>
</comment>
<dbReference type="PANTHER" id="PTHR43884:SF20">
    <property type="entry name" value="ACYL-COA DEHYDROGENASE FADE28"/>
    <property type="match status" value="1"/>
</dbReference>
<evidence type="ECO:0000256" key="3">
    <source>
        <dbReference type="ARBA" id="ARBA00022630"/>
    </source>
</evidence>
<evidence type="ECO:0000313" key="9">
    <source>
        <dbReference type="EMBL" id="GAT69899.1"/>
    </source>
</evidence>
<dbReference type="SUPFAM" id="SSF56645">
    <property type="entry name" value="Acyl-CoA dehydrogenase NM domain-like"/>
    <property type="match status" value="1"/>
</dbReference>
<evidence type="ECO:0000256" key="2">
    <source>
        <dbReference type="ARBA" id="ARBA00009347"/>
    </source>
</evidence>
<evidence type="ECO:0000259" key="7">
    <source>
        <dbReference type="Pfam" id="PF00441"/>
    </source>
</evidence>
<dbReference type="GO" id="GO:0050660">
    <property type="term" value="F:flavin adenine dinucleotide binding"/>
    <property type="evidence" value="ECO:0007669"/>
    <property type="project" value="InterPro"/>
</dbReference>
<dbReference type="Proteomes" id="UP000077701">
    <property type="component" value="Unassembled WGS sequence"/>
</dbReference>
<keyword evidence="10" id="KW-1185">Reference proteome</keyword>
<dbReference type="Gene3D" id="1.20.140.10">
    <property type="entry name" value="Butyryl-CoA Dehydrogenase, subunit A, domain 3"/>
    <property type="match status" value="1"/>
</dbReference>
<dbReference type="InterPro" id="IPR037069">
    <property type="entry name" value="AcylCoA_DH/ox_N_sf"/>
</dbReference>
<feature type="compositionally biased region" description="Gly residues" evidence="6">
    <location>
        <begin position="126"/>
        <end position="139"/>
    </location>
</feature>
<name>A0A171DLV9_9ACTN</name>
<evidence type="ECO:0000313" key="10">
    <source>
        <dbReference type="Proteomes" id="UP000077701"/>
    </source>
</evidence>
<keyword evidence="4" id="KW-0274">FAD</keyword>
<reference evidence="9 10" key="1">
    <citation type="journal article" date="2016" name="Genome Announc.">
        <title>Draft Genome Sequence of Planomonospora sphaerica JCM9374, a Rare Actinomycete.</title>
        <authorList>
            <person name="Dohra H."/>
            <person name="Suzuki T."/>
            <person name="Inoue Y."/>
            <person name="Kodani S."/>
        </authorList>
    </citation>
    <scope>NUCLEOTIDE SEQUENCE [LARGE SCALE GENOMIC DNA]</scope>
    <source>
        <strain evidence="9 10">JCM 9374</strain>
    </source>
</reference>
<dbReference type="InterPro" id="IPR036250">
    <property type="entry name" value="AcylCo_DH-like_C"/>
</dbReference>
<feature type="compositionally biased region" description="Gly residues" evidence="6">
    <location>
        <begin position="104"/>
        <end position="113"/>
    </location>
</feature>
<feature type="domain" description="Acyl-CoA dehydrogenase/oxidase N-terminal" evidence="8">
    <location>
        <begin position="9"/>
        <end position="101"/>
    </location>
</feature>
<evidence type="ECO:0000256" key="5">
    <source>
        <dbReference type="ARBA" id="ARBA00023002"/>
    </source>
</evidence>
<dbReference type="EMBL" id="BDCX01000015">
    <property type="protein sequence ID" value="GAT69899.1"/>
    <property type="molecule type" value="Genomic_DNA"/>
</dbReference>
<dbReference type="InterPro" id="IPR009100">
    <property type="entry name" value="AcylCoA_DH/oxidase_NM_dom_sf"/>
</dbReference>
<dbReference type="STRING" id="161355.PS9374_05579"/>
<dbReference type="OrthoDB" id="4607453at2"/>
<evidence type="ECO:0000259" key="8">
    <source>
        <dbReference type="Pfam" id="PF02771"/>
    </source>
</evidence>
<dbReference type="SUPFAM" id="SSF47203">
    <property type="entry name" value="Acyl-CoA dehydrogenase C-terminal domain-like"/>
    <property type="match status" value="1"/>
</dbReference>
<keyword evidence="3" id="KW-0285">Flavoprotein</keyword>
<reference evidence="10" key="2">
    <citation type="submission" date="2016-04" db="EMBL/GenBank/DDBJ databases">
        <title>Planomonospora sphaerica JCM9374 whole genome shotgun sequence.</title>
        <authorList>
            <person name="Suzuki T."/>
            <person name="Dohra H."/>
            <person name="Kodani S."/>
        </authorList>
    </citation>
    <scope>NUCLEOTIDE SEQUENCE [LARGE SCALE GENOMIC DNA]</scope>
    <source>
        <strain evidence="10">JCM 9374</strain>
    </source>
</reference>
<evidence type="ECO:0000256" key="1">
    <source>
        <dbReference type="ARBA" id="ARBA00001974"/>
    </source>
</evidence>
<dbReference type="Gene3D" id="1.10.540.10">
    <property type="entry name" value="Acyl-CoA dehydrogenase/oxidase, N-terminal domain"/>
    <property type="match status" value="1"/>
</dbReference>
<comment type="similarity">
    <text evidence="2">Belongs to the acyl-CoA dehydrogenase family.</text>
</comment>
<dbReference type="PANTHER" id="PTHR43884">
    <property type="entry name" value="ACYL-COA DEHYDROGENASE"/>
    <property type="match status" value="1"/>
</dbReference>
<proteinExistence type="inferred from homology"/>
<evidence type="ECO:0000256" key="6">
    <source>
        <dbReference type="SAM" id="MobiDB-lite"/>
    </source>
</evidence>
<comment type="caution">
    <text evidence="9">The sequence shown here is derived from an EMBL/GenBank/DDBJ whole genome shotgun (WGS) entry which is preliminary data.</text>
</comment>
<accession>A0A171DLV9</accession>
<organism evidence="9 10">
    <name type="scientific">Planomonospora sphaerica</name>
    <dbReference type="NCBI Taxonomy" id="161355"/>
    <lineage>
        <taxon>Bacteria</taxon>
        <taxon>Bacillati</taxon>
        <taxon>Actinomycetota</taxon>
        <taxon>Actinomycetes</taxon>
        <taxon>Streptosporangiales</taxon>
        <taxon>Streptosporangiaceae</taxon>
        <taxon>Planomonospora</taxon>
    </lineage>
</organism>
<dbReference type="Pfam" id="PF02771">
    <property type="entry name" value="Acyl-CoA_dh_N"/>
    <property type="match status" value="1"/>
</dbReference>